<proteinExistence type="predicted"/>
<accession>A0A423WIB7</accession>
<feature type="region of interest" description="Disordered" evidence="1">
    <location>
        <begin position="51"/>
        <end position="137"/>
    </location>
</feature>
<sequence>MAGNGMFPDLSTQTGTKGPFSNPANSSANIFARSPVVPNNMVILDEIIVSTQPETPSTSEGDSIATSSESATRSGPEISSQGAPIRCRKVSYRKNRIGAPARGQPPKVSPERGAPRAKKKTQDQGTAVERGPNEAVRNPVAKPRRVKKYCAKCEQRRANGGNKVHHCGDCEYVESETQAGTGAQQPTARSATPYLGSTIRVDKQYCNQCTGIRNEPGRDGRSRRNARHRCVECLKLRGETTSPEKPKIQTQPKPRPSETRNHQTQIPALSLDNPPLRRATLDHRFQPWADPDVMLYSPGVPLPWQGSDSPTWDGVAWTYAQETDSVLIPENELFNYM</sequence>
<dbReference type="EMBL" id="LKEA01000016">
    <property type="protein sequence ID" value="ROW03130.1"/>
    <property type="molecule type" value="Genomic_DNA"/>
</dbReference>
<dbReference type="Proteomes" id="UP000283895">
    <property type="component" value="Unassembled WGS sequence"/>
</dbReference>
<reference evidence="2 3" key="1">
    <citation type="submission" date="2015-09" db="EMBL/GenBank/DDBJ databases">
        <title>Host preference determinants of Valsa canker pathogens revealed by comparative genomics.</title>
        <authorList>
            <person name="Yin Z."/>
            <person name="Huang L."/>
        </authorList>
    </citation>
    <scope>NUCLEOTIDE SEQUENCE [LARGE SCALE GENOMIC DNA]</scope>
    <source>
        <strain evidence="2 3">03-1</strain>
    </source>
</reference>
<feature type="compositionally biased region" description="Basic residues" evidence="1">
    <location>
        <begin position="86"/>
        <end position="96"/>
    </location>
</feature>
<evidence type="ECO:0000256" key="1">
    <source>
        <dbReference type="SAM" id="MobiDB-lite"/>
    </source>
</evidence>
<evidence type="ECO:0008006" key="4">
    <source>
        <dbReference type="Google" id="ProtNLM"/>
    </source>
</evidence>
<evidence type="ECO:0000313" key="2">
    <source>
        <dbReference type="EMBL" id="ROW03130.1"/>
    </source>
</evidence>
<protein>
    <recommendedName>
        <fullName evidence="4">Stc1 domain-containing protein</fullName>
    </recommendedName>
</protein>
<evidence type="ECO:0000313" key="3">
    <source>
        <dbReference type="Proteomes" id="UP000283895"/>
    </source>
</evidence>
<comment type="caution">
    <text evidence="2">The sequence shown here is derived from an EMBL/GenBank/DDBJ whole genome shotgun (WGS) entry which is preliminary data.</text>
</comment>
<dbReference type="AlphaFoldDB" id="A0A423WIB7"/>
<keyword evidence="3" id="KW-1185">Reference proteome</keyword>
<organism evidence="2 3">
    <name type="scientific">Cytospora schulzeri</name>
    <dbReference type="NCBI Taxonomy" id="448051"/>
    <lineage>
        <taxon>Eukaryota</taxon>
        <taxon>Fungi</taxon>
        <taxon>Dikarya</taxon>
        <taxon>Ascomycota</taxon>
        <taxon>Pezizomycotina</taxon>
        <taxon>Sordariomycetes</taxon>
        <taxon>Sordariomycetidae</taxon>
        <taxon>Diaporthales</taxon>
        <taxon>Cytosporaceae</taxon>
        <taxon>Cytospora</taxon>
    </lineage>
</organism>
<dbReference type="OrthoDB" id="5245386at2759"/>
<name>A0A423WIB7_9PEZI</name>
<feature type="region of interest" description="Disordered" evidence="1">
    <location>
        <begin position="1"/>
        <end position="22"/>
    </location>
</feature>
<feature type="compositionally biased region" description="Polar residues" evidence="1">
    <location>
        <begin position="51"/>
        <end position="82"/>
    </location>
</feature>
<gene>
    <name evidence="2" type="ORF">VMCG_05790</name>
</gene>
<feature type="region of interest" description="Disordered" evidence="1">
    <location>
        <begin position="241"/>
        <end position="274"/>
    </location>
</feature>